<evidence type="ECO:0000313" key="1">
    <source>
        <dbReference type="EMBL" id="CAK9143531.1"/>
    </source>
</evidence>
<dbReference type="AlphaFoldDB" id="A0ABC8RH56"/>
<dbReference type="Proteomes" id="UP001642360">
    <property type="component" value="Unassembled WGS sequence"/>
</dbReference>
<proteinExistence type="predicted"/>
<gene>
    <name evidence="1" type="ORF">ILEXP_LOCUS11244</name>
    <name evidence="2" type="ORF">ILEXP_LOCUS33484</name>
</gene>
<protein>
    <submittedName>
        <fullName evidence="1">Uncharacterized protein</fullName>
    </submittedName>
</protein>
<dbReference type="EMBL" id="CAUOFW020004186">
    <property type="protein sequence ID" value="CAK9164377.1"/>
    <property type="molecule type" value="Genomic_DNA"/>
</dbReference>
<reference evidence="1 3" key="1">
    <citation type="submission" date="2024-02" db="EMBL/GenBank/DDBJ databases">
        <authorList>
            <person name="Vignale AGUSTIN F."/>
            <person name="Sosa J E."/>
            <person name="Modenutti C."/>
        </authorList>
    </citation>
    <scope>NUCLEOTIDE SEQUENCE [LARGE SCALE GENOMIC DNA]</scope>
</reference>
<evidence type="ECO:0000313" key="2">
    <source>
        <dbReference type="EMBL" id="CAK9164377.1"/>
    </source>
</evidence>
<keyword evidence="3" id="KW-1185">Reference proteome</keyword>
<dbReference type="EMBL" id="CAUOFW020001308">
    <property type="protein sequence ID" value="CAK9143531.1"/>
    <property type="molecule type" value="Genomic_DNA"/>
</dbReference>
<comment type="caution">
    <text evidence="1">The sequence shown here is derived from an EMBL/GenBank/DDBJ whole genome shotgun (WGS) entry which is preliminary data.</text>
</comment>
<name>A0ABC8RH56_9AQUA</name>
<organism evidence="1 3">
    <name type="scientific">Ilex paraguariensis</name>
    <name type="common">yerba mate</name>
    <dbReference type="NCBI Taxonomy" id="185542"/>
    <lineage>
        <taxon>Eukaryota</taxon>
        <taxon>Viridiplantae</taxon>
        <taxon>Streptophyta</taxon>
        <taxon>Embryophyta</taxon>
        <taxon>Tracheophyta</taxon>
        <taxon>Spermatophyta</taxon>
        <taxon>Magnoliopsida</taxon>
        <taxon>eudicotyledons</taxon>
        <taxon>Gunneridae</taxon>
        <taxon>Pentapetalae</taxon>
        <taxon>asterids</taxon>
        <taxon>campanulids</taxon>
        <taxon>Aquifoliales</taxon>
        <taxon>Aquifoliaceae</taxon>
        <taxon>Ilex</taxon>
    </lineage>
</organism>
<accession>A0ABC8RH56</accession>
<sequence length="133" mass="14692">MKRKADVEVGNIMTDKMVVAASSQGGNSGVIAKRKRMGLFDDNESEVQANSTNEVVDGLVPHIIDVSDEVENAILNYIFHEGLDVDETIVEFENFHATRMTMKSLGPRQWLSSELINVIACIIPHTDMGNNDT</sequence>
<evidence type="ECO:0000313" key="3">
    <source>
        <dbReference type="Proteomes" id="UP001642360"/>
    </source>
</evidence>